<sequence>MPNPFNYAKELKRLTLILNNNEKKLKELNHDRLLSMLQLRSLLELYMKRDSLTANQLERFLKQEGITLHCDDRSKINLEQALEDRLNLMLKSFYDVLDDNDLVNYLSKQIEFSDISQEQRPLIDKLREKIKRLSETHDKEQFSTQLSRLSERLVLLIQSDLFTYDQNHVLLNLAQLCKNRDFYHKRLYKSTRDELITPNVEVSIFNWNYSPPPLHKLLQAVDFSIVYVSGGRGIEPGMGHTLLHLGEDKGYVHIDGLYNYPVYLSDEEFRDFYLDKWNKRVVAVQKVPLKNPDKASNELIKLCQERWFWGGLWHNCFDFCKQVLVAGGASLKELGGFSIPNYRLMNQAIMNFRPLDLSKDDQAEHPEPTSQYTKFLRETPIQECFSFFKGQELNNFIEYTVMNIGAIFIWQKPIQKRLLEQELHAIENKINDKEHPLKPKKYAELSNQRAMLNSKLDNIEESTAQIIVSTLVNKILTTEWHSGRSIQVTQPDGKQISKSIPENMISMLNIHQHGCAQSKIDYLAMLNKMCIVAYRAGLNNNSIMSWIRGRKEQTKEFYGLFVNMTHVNCLFKQPRQEQEDPDTSKDSNCSMDTDSPKSL</sequence>
<reference evidence="2 4" key="1">
    <citation type="submission" date="2015-11" db="EMBL/GenBank/DDBJ databases">
        <title>Genomic analysis of 38 Legionella species identifies large and diverse effector repertoires.</title>
        <authorList>
            <person name="Burstein D."/>
            <person name="Amaro F."/>
            <person name="Zusman T."/>
            <person name="Lifshitz Z."/>
            <person name="Cohen O."/>
            <person name="Gilbert J.A."/>
            <person name="Pupko T."/>
            <person name="Shuman H.A."/>
            <person name="Segal G."/>
        </authorList>
    </citation>
    <scope>NUCLEOTIDE SEQUENCE [LARGE SCALE GENOMIC DNA]</scope>
    <source>
        <strain evidence="2 4">ATCC 43877</strain>
    </source>
</reference>
<dbReference type="Proteomes" id="UP000054985">
    <property type="component" value="Unassembled WGS sequence"/>
</dbReference>
<proteinExistence type="predicted"/>
<organism evidence="3 5">
    <name type="scientific">Legionella moravica</name>
    <dbReference type="NCBI Taxonomy" id="39962"/>
    <lineage>
        <taxon>Bacteria</taxon>
        <taxon>Pseudomonadati</taxon>
        <taxon>Pseudomonadota</taxon>
        <taxon>Gammaproteobacteria</taxon>
        <taxon>Legionellales</taxon>
        <taxon>Legionellaceae</taxon>
        <taxon>Legionella</taxon>
    </lineage>
</organism>
<name>A0A378JZ00_9GAMM</name>
<reference evidence="3 5" key="2">
    <citation type="submission" date="2018-06" db="EMBL/GenBank/DDBJ databases">
        <authorList>
            <consortium name="Pathogen Informatics"/>
            <person name="Doyle S."/>
        </authorList>
    </citation>
    <scope>NUCLEOTIDE SEQUENCE [LARGE SCALE GENOMIC DNA]</scope>
    <source>
        <strain evidence="3 5">NCTC12239</strain>
    </source>
</reference>
<dbReference type="AlphaFoldDB" id="A0A378JZ00"/>
<evidence type="ECO:0000313" key="3">
    <source>
        <dbReference type="EMBL" id="STX63636.1"/>
    </source>
</evidence>
<keyword evidence="4" id="KW-1185">Reference proteome</keyword>
<evidence type="ECO:0000313" key="5">
    <source>
        <dbReference type="Proteomes" id="UP000254040"/>
    </source>
</evidence>
<feature type="region of interest" description="Disordered" evidence="1">
    <location>
        <begin position="574"/>
        <end position="599"/>
    </location>
</feature>
<dbReference type="EMBL" id="LNYN01000042">
    <property type="protein sequence ID" value="KTD31056.1"/>
    <property type="molecule type" value="Genomic_DNA"/>
</dbReference>
<dbReference type="Proteomes" id="UP000254040">
    <property type="component" value="Unassembled WGS sequence"/>
</dbReference>
<dbReference type="OrthoDB" id="6190032at2"/>
<accession>A0A378JZ00</accession>
<feature type="compositionally biased region" description="Polar residues" evidence="1">
    <location>
        <begin position="586"/>
        <end position="599"/>
    </location>
</feature>
<dbReference type="EMBL" id="UGOG01000001">
    <property type="protein sequence ID" value="STX63636.1"/>
    <property type="molecule type" value="Genomic_DNA"/>
</dbReference>
<evidence type="ECO:0000256" key="1">
    <source>
        <dbReference type="SAM" id="MobiDB-lite"/>
    </source>
</evidence>
<protein>
    <submittedName>
        <fullName evidence="3">Uncharacterized protein</fullName>
    </submittedName>
</protein>
<feature type="compositionally biased region" description="Basic and acidic residues" evidence="1">
    <location>
        <begin position="574"/>
        <end position="585"/>
    </location>
</feature>
<gene>
    <name evidence="2" type="ORF">Lmor_3163</name>
    <name evidence="3" type="ORF">NCTC12239_02584</name>
</gene>
<evidence type="ECO:0000313" key="4">
    <source>
        <dbReference type="Proteomes" id="UP000054985"/>
    </source>
</evidence>
<dbReference type="RefSeq" id="WP_028384875.1">
    <property type="nucleotide sequence ID" value="NZ_CAAAJG010000020.1"/>
</dbReference>
<evidence type="ECO:0000313" key="2">
    <source>
        <dbReference type="EMBL" id="KTD31056.1"/>
    </source>
</evidence>